<evidence type="ECO:0000313" key="15">
    <source>
        <dbReference type="Proteomes" id="UP000824782"/>
    </source>
</evidence>
<evidence type="ECO:0000256" key="1">
    <source>
        <dbReference type="ARBA" id="ARBA00004651"/>
    </source>
</evidence>
<dbReference type="GO" id="GO:0019722">
    <property type="term" value="P:calcium-mediated signaling"/>
    <property type="evidence" value="ECO:0007669"/>
    <property type="project" value="TreeGrafter"/>
</dbReference>
<evidence type="ECO:0000256" key="5">
    <source>
        <dbReference type="ARBA" id="ARBA00023040"/>
    </source>
</evidence>
<feature type="transmembrane region" description="Helical" evidence="12">
    <location>
        <begin position="264"/>
        <end position="289"/>
    </location>
</feature>
<sequence>MLTCNFSIVTNGQSPSVNIKNVGSSILLSLAFIIGAPGNISVIWSICKKLKNRTATVLLIGNLALADFLILLTLPIWVYTMAVNKWIFGWVFCKILVYIIYSSLYVNLFLITLLSIERFFAVFRPFDLQRWTRQHVLQKITIFIWVTSAILGIHSLPFHKPDQGGKPFQCVLHEYNSDTQKLIFLLLETLVGFLVPFCIIIFCYSYVWRKLREMKFAGKHKSDKIILFVVGSYVICWIPYHIFNIVNIISVLLGTCSLEEVVDIGGNIAGALVFINSSLNPIFYFYFAFRIKSPTRIMRLNMLFENFGRMEADQRPNDNNENTTASTNIDNSTVVTINP</sequence>
<keyword evidence="4 12" id="KW-1133">Transmembrane helix</keyword>
<dbReference type="PRINTS" id="PR00237">
    <property type="entry name" value="GPCRRHODOPSN"/>
</dbReference>
<feature type="transmembrane region" description="Helical" evidence="12">
    <location>
        <begin position="26"/>
        <end position="47"/>
    </location>
</feature>
<keyword evidence="6 12" id="KW-0472">Membrane</keyword>
<comment type="subcellular location">
    <subcellularLocation>
        <location evidence="1">Cell membrane</location>
        <topology evidence="1">Multi-pass membrane protein</topology>
    </subcellularLocation>
</comment>
<dbReference type="GO" id="GO:0060326">
    <property type="term" value="P:cell chemotaxis"/>
    <property type="evidence" value="ECO:0007669"/>
    <property type="project" value="TreeGrafter"/>
</dbReference>
<evidence type="ECO:0000256" key="4">
    <source>
        <dbReference type="ARBA" id="ARBA00022989"/>
    </source>
</evidence>
<reference evidence="14" key="1">
    <citation type="thesis" date="2020" institute="ProQuest LLC" country="789 East Eisenhower Parkway, Ann Arbor, MI, USA">
        <title>Comparative Genomics and Chromosome Evolution.</title>
        <authorList>
            <person name="Mudd A.B."/>
        </authorList>
    </citation>
    <scope>NUCLEOTIDE SEQUENCE</scope>
    <source>
        <strain evidence="14">237g6f4</strain>
        <tissue evidence="14">Blood</tissue>
    </source>
</reference>
<evidence type="ECO:0000256" key="11">
    <source>
        <dbReference type="SAM" id="MobiDB-lite"/>
    </source>
</evidence>
<dbReference type="EMBL" id="WNYA01000007">
    <property type="protein sequence ID" value="KAG8563314.1"/>
    <property type="molecule type" value="Genomic_DNA"/>
</dbReference>
<feature type="transmembrane region" description="Helical" evidence="12">
    <location>
        <begin position="86"/>
        <end position="116"/>
    </location>
</feature>
<dbReference type="PRINTS" id="PR01157">
    <property type="entry name" value="P2YPURNOCPTR"/>
</dbReference>
<dbReference type="GO" id="GO:0004974">
    <property type="term" value="F:leukotriene receptor activity"/>
    <property type="evidence" value="ECO:0007669"/>
    <property type="project" value="UniProtKB-ARBA"/>
</dbReference>
<keyword evidence="2" id="KW-1003">Cell membrane</keyword>
<dbReference type="PROSITE" id="PS50262">
    <property type="entry name" value="G_PROTEIN_RECEP_F1_2"/>
    <property type="match status" value="1"/>
</dbReference>
<dbReference type="AlphaFoldDB" id="A0AAV7AP50"/>
<feature type="transmembrane region" description="Helical" evidence="12">
    <location>
        <begin position="225"/>
        <end position="252"/>
    </location>
</feature>
<dbReference type="InterPro" id="IPR000276">
    <property type="entry name" value="GPCR_Rhodpsn"/>
</dbReference>
<dbReference type="GO" id="GO:0006955">
    <property type="term" value="P:immune response"/>
    <property type="evidence" value="ECO:0007669"/>
    <property type="project" value="TreeGrafter"/>
</dbReference>
<evidence type="ECO:0000256" key="3">
    <source>
        <dbReference type="ARBA" id="ARBA00022692"/>
    </source>
</evidence>
<dbReference type="PROSITE" id="PS00237">
    <property type="entry name" value="G_PROTEIN_RECEP_F1_1"/>
    <property type="match status" value="1"/>
</dbReference>
<dbReference type="Pfam" id="PF00001">
    <property type="entry name" value="7tm_1"/>
    <property type="match status" value="1"/>
</dbReference>
<comment type="similarity">
    <text evidence="10">Belongs to the G-protein coupled receptor 1 family.</text>
</comment>
<evidence type="ECO:0000256" key="6">
    <source>
        <dbReference type="ARBA" id="ARBA00023136"/>
    </source>
</evidence>
<comment type="caution">
    <text evidence="14">The sequence shown here is derived from an EMBL/GenBank/DDBJ whole genome shotgun (WGS) entry which is preliminary data.</text>
</comment>
<dbReference type="GO" id="GO:0019957">
    <property type="term" value="F:C-C chemokine binding"/>
    <property type="evidence" value="ECO:0007669"/>
    <property type="project" value="TreeGrafter"/>
</dbReference>
<feature type="transmembrane region" description="Helical" evidence="12">
    <location>
        <begin position="182"/>
        <end position="204"/>
    </location>
</feature>
<accession>A0AAV7AP50</accession>
<name>A0AAV7AP50_ENGPU</name>
<dbReference type="Gene3D" id="1.20.1070.10">
    <property type="entry name" value="Rhodopsin 7-helix transmembrane proteins"/>
    <property type="match status" value="1"/>
</dbReference>
<feature type="transmembrane region" description="Helical" evidence="12">
    <location>
        <begin position="136"/>
        <end position="156"/>
    </location>
</feature>
<evidence type="ECO:0000313" key="14">
    <source>
        <dbReference type="EMBL" id="KAG8563314.1"/>
    </source>
</evidence>
<evidence type="ECO:0000256" key="9">
    <source>
        <dbReference type="ARBA" id="ARBA00023224"/>
    </source>
</evidence>
<evidence type="ECO:0000259" key="13">
    <source>
        <dbReference type="PROSITE" id="PS50262"/>
    </source>
</evidence>
<gene>
    <name evidence="14" type="ORF">GDO81_016018</name>
</gene>
<feature type="domain" description="G-protein coupled receptors family 1 profile" evidence="13">
    <location>
        <begin position="38"/>
        <end position="284"/>
    </location>
</feature>
<keyword evidence="5 10" id="KW-0297">G-protein coupled receptor</keyword>
<organism evidence="14 15">
    <name type="scientific">Engystomops pustulosus</name>
    <name type="common">Tungara frog</name>
    <name type="synonym">Physalaemus pustulosus</name>
    <dbReference type="NCBI Taxonomy" id="76066"/>
    <lineage>
        <taxon>Eukaryota</taxon>
        <taxon>Metazoa</taxon>
        <taxon>Chordata</taxon>
        <taxon>Craniata</taxon>
        <taxon>Vertebrata</taxon>
        <taxon>Euteleostomi</taxon>
        <taxon>Amphibia</taxon>
        <taxon>Batrachia</taxon>
        <taxon>Anura</taxon>
        <taxon>Neobatrachia</taxon>
        <taxon>Hyloidea</taxon>
        <taxon>Leptodactylidae</taxon>
        <taxon>Leiuperinae</taxon>
        <taxon>Engystomops</taxon>
    </lineage>
</organism>
<dbReference type="GO" id="GO:0009897">
    <property type="term" value="C:external side of plasma membrane"/>
    <property type="evidence" value="ECO:0007669"/>
    <property type="project" value="TreeGrafter"/>
</dbReference>
<keyword evidence="3 10" id="KW-0812">Transmembrane</keyword>
<keyword evidence="9 10" id="KW-0807">Transducer</keyword>
<protein>
    <recommendedName>
        <fullName evidence="13">G-protein coupled receptors family 1 profile domain-containing protein</fullName>
    </recommendedName>
</protein>
<dbReference type="GO" id="GO:0007204">
    <property type="term" value="P:positive regulation of cytosolic calcium ion concentration"/>
    <property type="evidence" value="ECO:0007669"/>
    <property type="project" value="TreeGrafter"/>
</dbReference>
<proteinExistence type="inferred from homology"/>
<dbReference type="InterPro" id="IPR017452">
    <property type="entry name" value="GPCR_Rhodpsn_7TM"/>
</dbReference>
<evidence type="ECO:0000256" key="7">
    <source>
        <dbReference type="ARBA" id="ARBA00023170"/>
    </source>
</evidence>
<dbReference type="PANTHER" id="PTHR10489:SF946">
    <property type="entry name" value="LEUKOTRIENE B4 RECEPTOR 1-LIKE"/>
    <property type="match status" value="1"/>
</dbReference>
<dbReference type="FunFam" id="1.20.1070.10:FF:000109">
    <property type="entry name" value="Leukotriene B4 receptor"/>
    <property type="match status" value="1"/>
</dbReference>
<keyword evidence="15" id="KW-1185">Reference proteome</keyword>
<evidence type="ECO:0000256" key="8">
    <source>
        <dbReference type="ARBA" id="ARBA00023180"/>
    </source>
</evidence>
<dbReference type="GO" id="GO:0016493">
    <property type="term" value="F:C-C chemokine receptor activity"/>
    <property type="evidence" value="ECO:0007669"/>
    <property type="project" value="TreeGrafter"/>
</dbReference>
<evidence type="ECO:0000256" key="2">
    <source>
        <dbReference type="ARBA" id="ARBA00022475"/>
    </source>
</evidence>
<feature type="region of interest" description="Disordered" evidence="11">
    <location>
        <begin position="313"/>
        <end position="339"/>
    </location>
</feature>
<dbReference type="InterPro" id="IPR050119">
    <property type="entry name" value="CCR1-9-like"/>
</dbReference>
<dbReference type="Proteomes" id="UP000824782">
    <property type="component" value="Unassembled WGS sequence"/>
</dbReference>
<evidence type="ECO:0000256" key="12">
    <source>
        <dbReference type="SAM" id="Phobius"/>
    </source>
</evidence>
<feature type="transmembrane region" description="Helical" evidence="12">
    <location>
        <begin position="59"/>
        <end position="80"/>
    </location>
</feature>
<keyword evidence="7 10" id="KW-0675">Receptor</keyword>
<evidence type="ECO:0000256" key="10">
    <source>
        <dbReference type="RuleBase" id="RU000688"/>
    </source>
</evidence>
<keyword evidence="8" id="KW-0325">Glycoprotein</keyword>
<dbReference type="PANTHER" id="PTHR10489">
    <property type="entry name" value="CELL ADHESION MOLECULE"/>
    <property type="match status" value="1"/>
</dbReference>
<dbReference type="SUPFAM" id="SSF81321">
    <property type="entry name" value="Family A G protein-coupled receptor-like"/>
    <property type="match status" value="1"/>
</dbReference>
<feature type="compositionally biased region" description="Polar residues" evidence="11">
    <location>
        <begin position="319"/>
        <end position="339"/>
    </location>
</feature>